<feature type="compositionally biased region" description="Polar residues" evidence="1">
    <location>
        <begin position="156"/>
        <end position="172"/>
    </location>
</feature>
<feature type="compositionally biased region" description="Polar residues" evidence="1">
    <location>
        <begin position="555"/>
        <end position="565"/>
    </location>
</feature>
<reference evidence="2 3" key="1">
    <citation type="journal article" date="2012" name="Proc. Natl. Acad. Sci. U.S.A.">
        <title>Comparative genomics of Ceriporiopsis subvermispora and Phanerochaete chrysosporium provide insight into selective ligninolysis.</title>
        <authorList>
            <person name="Fernandez-Fueyo E."/>
            <person name="Ruiz-Duenas F.J."/>
            <person name="Ferreira P."/>
            <person name="Floudas D."/>
            <person name="Hibbett D.S."/>
            <person name="Canessa P."/>
            <person name="Larrondo L.F."/>
            <person name="James T.Y."/>
            <person name="Seelenfreund D."/>
            <person name="Lobos S."/>
            <person name="Polanco R."/>
            <person name="Tello M."/>
            <person name="Honda Y."/>
            <person name="Watanabe T."/>
            <person name="Watanabe T."/>
            <person name="Ryu J.S."/>
            <person name="Kubicek C.P."/>
            <person name="Schmoll M."/>
            <person name="Gaskell J."/>
            <person name="Hammel K.E."/>
            <person name="St John F.J."/>
            <person name="Vanden Wymelenberg A."/>
            <person name="Sabat G."/>
            <person name="Splinter BonDurant S."/>
            <person name="Syed K."/>
            <person name="Yadav J.S."/>
            <person name="Doddapaneni H."/>
            <person name="Subramanian V."/>
            <person name="Lavin J.L."/>
            <person name="Oguiza J.A."/>
            <person name="Perez G."/>
            <person name="Pisabarro A.G."/>
            <person name="Ramirez L."/>
            <person name="Santoyo F."/>
            <person name="Master E."/>
            <person name="Coutinho P.M."/>
            <person name="Henrissat B."/>
            <person name="Lombard V."/>
            <person name="Magnuson J.K."/>
            <person name="Kuees U."/>
            <person name="Hori C."/>
            <person name="Igarashi K."/>
            <person name="Samejima M."/>
            <person name="Held B.W."/>
            <person name="Barry K.W."/>
            <person name="LaButti K.M."/>
            <person name="Lapidus A."/>
            <person name="Lindquist E.A."/>
            <person name="Lucas S.M."/>
            <person name="Riley R."/>
            <person name="Salamov A.A."/>
            <person name="Hoffmeister D."/>
            <person name="Schwenk D."/>
            <person name="Hadar Y."/>
            <person name="Yarden O."/>
            <person name="de Vries R.P."/>
            <person name="Wiebenga A."/>
            <person name="Stenlid J."/>
            <person name="Eastwood D."/>
            <person name="Grigoriev I.V."/>
            <person name="Berka R.M."/>
            <person name="Blanchette R.A."/>
            <person name="Kersten P."/>
            <person name="Martinez A.T."/>
            <person name="Vicuna R."/>
            <person name="Cullen D."/>
        </authorList>
    </citation>
    <scope>NUCLEOTIDE SEQUENCE [LARGE SCALE GENOMIC DNA]</scope>
    <source>
        <strain evidence="2 3">B</strain>
    </source>
</reference>
<feature type="region of interest" description="Disordered" evidence="1">
    <location>
        <begin position="550"/>
        <end position="569"/>
    </location>
</feature>
<protein>
    <submittedName>
        <fullName evidence="2">Uncharacterized protein</fullName>
    </submittedName>
</protein>
<dbReference type="AlphaFoldDB" id="M2P7K2"/>
<sequence>MAFSYAPDFVIKQKRKRSWKAVDPCLGYYLEVASPPETTSATPAFEPGSLLTESPDVHSHLDTPPTGRPVKVELPPIATIEDVSPPEIPQLHDHVPDQSAQITVEEFLRRAADQSPKRYVYRKRKRARRVDYSDTENDDAPIVSRRRTRRRATALPPSSDSIEVFKSSSPQNKPRVKRRTIEVNEEAFSRRLLHAAMISHVEPGDALLDMRDETHITTTVPLKLLPVDDTNTSTPHTVPPKWKLVDPRTCAPFKTMASGFRTSGHQSPPKQRSRSSHQRTLQDMSHHVLSGVLRQLPKPKPSITRRKKQTLNALTFVPLKEHEAQLEKVFPRSGRMGKVSHRPVHDDGTQPMVFHFAPLVFEEVHMPPRSRREQITAADGDISQAPVKASSSQRSGVSAPHVIPEGVHSPRMQTPTNAGAPVSATRLSSIQSSADSTGRSCEVPTCEALNVNSTFDITLLPSPSELRHALDSSMSLSNLQTTAQSNGSIGIDVAAYLGTSRPSTLSAGATNIKQRADDSAKSQKKTLRPLESYLDFFQETARKASRLEPGIAAPSNHTLKNSQVQKPAGHQLSRFSQTFRKPLHDSEDHFARDDSSLLISDFSSPPPSPGIHSKPSNMSVISRNQSRDHGLAPSSSHNAQPASRKSGYKERAPTANEGLDILAQLRMHSSSIILSCSPPQDEPHSVIKYEDIQDPSDTLDNAVDFFAGLR</sequence>
<feature type="region of interest" description="Disordered" evidence="1">
    <location>
        <begin position="38"/>
        <end position="70"/>
    </location>
</feature>
<name>M2P7K2_CERS8</name>
<organism evidence="2 3">
    <name type="scientific">Ceriporiopsis subvermispora (strain B)</name>
    <name type="common">White-rot fungus</name>
    <name type="synonym">Gelatoporia subvermispora</name>
    <dbReference type="NCBI Taxonomy" id="914234"/>
    <lineage>
        <taxon>Eukaryota</taxon>
        <taxon>Fungi</taxon>
        <taxon>Dikarya</taxon>
        <taxon>Basidiomycota</taxon>
        <taxon>Agaricomycotina</taxon>
        <taxon>Agaricomycetes</taxon>
        <taxon>Polyporales</taxon>
        <taxon>Gelatoporiaceae</taxon>
        <taxon>Gelatoporia</taxon>
    </lineage>
</organism>
<dbReference type="HOGENOM" id="CLU_388824_0_0_1"/>
<evidence type="ECO:0000313" key="3">
    <source>
        <dbReference type="Proteomes" id="UP000016930"/>
    </source>
</evidence>
<accession>M2P7K2</accession>
<dbReference type="OrthoDB" id="2756861at2759"/>
<dbReference type="Proteomes" id="UP000016930">
    <property type="component" value="Unassembled WGS sequence"/>
</dbReference>
<feature type="compositionally biased region" description="Polar residues" evidence="1">
    <location>
        <begin position="614"/>
        <end position="624"/>
    </location>
</feature>
<evidence type="ECO:0000313" key="2">
    <source>
        <dbReference type="EMBL" id="EMD31309.1"/>
    </source>
</evidence>
<feature type="region of interest" description="Disordered" evidence="1">
    <location>
        <begin position="597"/>
        <end position="652"/>
    </location>
</feature>
<dbReference type="EMBL" id="KB445820">
    <property type="protein sequence ID" value="EMD31309.1"/>
    <property type="molecule type" value="Genomic_DNA"/>
</dbReference>
<evidence type="ECO:0000256" key="1">
    <source>
        <dbReference type="SAM" id="MobiDB-lite"/>
    </source>
</evidence>
<proteinExistence type="predicted"/>
<feature type="compositionally biased region" description="Polar residues" evidence="1">
    <location>
        <begin position="260"/>
        <end position="270"/>
    </location>
</feature>
<feature type="region of interest" description="Disordered" evidence="1">
    <location>
        <begin position="258"/>
        <end position="282"/>
    </location>
</feature>
<feature type="region of interest" description="Disordered" evidence="1">
    <location>
        <begin position="131"/>
        <end position="178"/>
    </location>
</feature>
<keyword evidence="3" id="KW-1185">Reference proteome</keyword>
<gene>
    <name evidence="2" type="ORF">CERSUDRAFT_127477</name>
</gene>
<feature type="compositionally biased region" description="Polar residues" evidence="1">
    <location>
        <begin position="633"/>
        <end position="643"/>
    </location>
</feature>
<feature type="region of interest" description="Disordered" evidence="1">
    <location>
        <begin position="377"/>
        <end position="423"/>
    </location>
</feature>